<dbReference type="Pfam" id="PF01406">
    <property type="entry name" value="tRNA-synt_1e"/>
    <property type="match status" value="1"/>
</dbReference>
<dbReference type="PANTHER" id="PTHR43326">
    <property type="entry name" value="METHIONYL-TRNA SYNTHETASE"/>
    <property type="match status" value="1"/>
</dbReference>
<dbReference type="InterPro" id="IPR033911">
    <property type="entry name" value="MetRS_core"/>
</dbReference>
<dbReference type="Gene3D" id="1.10.730.10">
    <property type="entry name" value="Isoleucyl-tRNA Synthetase, Domain 1"/>
    <property type="match status" value="1"/>
</dbReference>
<dbReference type="EC" id="6.1.1.10" evidence="11"/>
<dbReference type="NCBIfam" id="TIGR00398">
    <property type="entry name" value="metG"/>
    <property type="match status" value="1"/>
</dbReference>
<comment type="caution">
    <text evidence="15">The sequence shown here is derived from an EMBL/GenBank/DDBJ whole genome shotgun (WGS) entry which is preliminary data.</text>
</comment>
<dbReference type="FunFam" id="1.10.730.10:FF:000026">
    <property type="entry name" value="Methionine--tRNA ligase"/>
    <property type="match status" value="1"/>
</dbReference>
<protein>
    <recommendedName>
        <fullName evidence="11">Methionine--tRNA ligase</fullName>
        <ecNumber evidence="11">6.1.1.10</ecNumber>
    </recommendedName>
    <alternativeName>
        <fullName evidence="11">Methionyl-tRNA synthetase</fullName>
        <shortName evidence="11">MetRS</shortName>
    </alternativeName>
</protein>
<dbReference type="SUPFAM" id="SSF52374">
    <property type="entry name" value="Nucleotidylyl transferase"/>
    <property type="match status" value="1"/>
</dbReference>
<accession>A0A9D1KA87</accession>
<dbReference type="InterPro" id="IPR014729">
    <property type="entry name" value="Rossmann-like_a/b/a_fold"/>
</dbReference>
<evidence type="ECO:0000313" key="15">
    <source>
        <dbReference type="EMBL" id="HIT16960.1"/>
    </source>
</evidence>
<keyword evidence="7 11" id="KW-0862">Zinc</keyword>
<name>A0A9D1KA87_9FIRM</name>
<dbReference type="Pfam" id="PF19303">
    <property type="entry name" value="Anticodon_3"/>
    <property type="match status" value="1"/>
</dbReference>
<feature type="binding site" evidence="11">
    <location>
        <position position="159"/>
    </location>
    <ligand>
        <name>Zn(2+)</name>
        <dbReference type="ChEBI" id="CHEBI:29105"/>
    </ligand>
</feature>
<dbReference type="Gene3D" id="3.40.50.620">
    <property type="entry name" value="HUPs"/>
    <property type="match status" value="1"/>
</dbReference>
<reference evidence="15" key="2">
    <citation type="journal article" date="2021" name="PeerJ">
        <title>Extensive microbial diversity within the chicken gut microbiome revealed by metagenomics and culture.</title>
        <authorList>
            <person name="Gilroy R."/>
            <person name="Ravi A."/>
            <person name="Getino M."/>
            <person name="Pursley I."/>
            <person name="Horton D.L."/>
            <person name="Alikhan N.F."/>
            <person name="Baker D."/>
            <person name="Gharbi K."/>
            <person name="Hall N."/>
            <person name="Watson M."/>
            <person name="Adriaenssens E.M."/>
            <person name="Foster-Nyarko E."/>
            <person name="Jarju S."/>
            <person name="Secka A."/>
            <person name="Antonio M."/>
            <person name="Oren A."/>
            <person name="Chaudhuri R.R."/>
            <person name="La Ragione R."/>
            <person name="Hildebrand F."/>
            <person name="Pallen M.J."/>
        </authorList>
    </citation>
    <scope>NUCLEOTIDE SEQUENCE</scope>
    <source>
        <strain evidence="15">14508</strain>
    </source>
</reference>
<dbReference type="Gene3D" id="2.170.220.10">
    <property type="match status" value="1"/>
</dbReference>
<keyword evidence="10 11" id="KW-0030">Aminoacyl-tRNA synthetase</keyword>
<evidence type="ECO:0000256" key="3">
    <source>
        <dbReference type="ARBA" id="ARBA00022490"/>
    </source>
</evidence>
<evidence type="ECO:0000256" key="1">
    <source>
        <dbReference type="ARBA" id="ARBA00003314"/>
    </source>
</evidence>
<comment type="catalytic activity">
    <reaction evidence="11">
        <text>tRNA(Met) + L-methionine + ATP = L-methionyl-tRNA(Met) + AMP + diphosphate</text>
        <dbReference type="Rhea" id="RHEA:13481"/>
        <dbReference type="Rhea" id="RHEA-COMP:9667"/>
        <dbReference type="Rhea" id="RHEA-COMP:9698"/>
        <dbReference type="ChEBI" id="CHEBI:30616"/>
        <dbReference type="ChEBI" id="CHEBI:33019"/>
        <dbReference type="ChEBI" id="CHEBI:57844"/>
        <dbReference type="ChEBI" id="CHEBI:78442"/>
        <dbReference type="ChEBI" id="CHEBI:78530"/>
        <dbReference type="ChEBI" id="CHEBI:456215"/>
        <dbReference type="EC" id="6.1.1.10"/>
    </reaction>
</comment>
<dbReference type="PROSITE" id="PS00178">
    <property type="entry name" value="AA_TRNA_LIGASE_I"/>
    <property type="match status" value="1"/>
</dbReference>
<dbReference type="FunFam" id="2.170.220.10:FF:000002">
    <property type="entry name" value="Methionine--tRNA ligase"/>
    <property type="match status" value="1"/>
</dbReference>
<dbReference type="EMBL" id="DVKI01000034">
    <property type="protein sequence ID" value="HIT16960.1"/>
    <property type="molecule type" value="Genomic_DNA"/>
</dbReference>
<comment type="function">
    <text evidence="1 11">Is required not only for elongation of protein synthesis but also for the initiation of all mRNA translation through initiator tRNA(fMet) aminoacylation.</text>
</comment>
<evidence type="ECO:0000256" key="11">
    <source>
        <dbReference type="HAMAP-Rule" id="MF_01228"/>
    </source>
</evidence>
<evidence type="ECO:0000256" key="10">
    <source>
        <dbReference type="ARBA" id="ARBA00023146"/>
    </source>
</evidence>
<keyword evidence="3 11" id="KW-0963">Cytoplasm</keyword>
<feature type="binding site" evidence="11">
    <location>
        <position position="142"/>
    </location>
    <ligand>
        <name>Zn(2+)</name>
        <dbReference type="ChEBI" id="CHEBI:29105"/>
    </ligand>
</feature>
<gene>
    <name evidence="11 15" type="primary">metG</name>
    <name evidence="15" type="ORF">IAD04_01090</name>
</gene>
<dbReference type="PANTHER" id="PTHR43326:SF1">
    <property type="entry name" value="METHIONINE--TRNA LIGASE, MITOCHONDRIAL"/>
    <property type="match status" value="1"/>
</dbReference>
<evidence type="ECO:0000256" key="4">
    <source>
        <dbReference type="ARBA" id="ARBA00022598"/>
    </source>
</evidence>
<keyword evidence="9 11" id="KW-0648">Protein biosynthesis</keyword>
<dbReference type="GO" id="GO:0046872">
    <property type="term" value="F:metal ion binding"/>
    <property type="evidence" value="ECO:0007669"/>
    <property type="project" value="UniProtKB-KW"/>
</dbReference>
<evidence type="ECO:0000259" key="12">
    <source>
        <dbReference type="Pfam" id="PF01406"/>
    </source>
</evidence>
<comment type="cofactor">
    <cofactor evidence="11">
        <name>Zn(2+)</name>
        <dbReference type="ChEBI" id="CHEBI:29105"/>
    </cofactor>
    <text evidence="11">Binds 1 zinc ion per subunit.</text>
</comment>
<dbReference type="InterPro" id="IPR001412">
    <property type="entry name" value="aa-tRNA-synth_I_CS"/>
</dbReference>
<dbReference type="Proteomes" id="UP000886893">
    <property type="component" value="Unassembled WGS sequence"/>
</dbReference>
<feature type="binding site" evidence="11">
    <location>
        <position position="162"/>
    </location>
    <ligand>
        <name>Zn(2+)</name>
        <dbReference type="ChEBI" id="CHEBI:29105"/>
    </ligand>
</feature>
<keyword evidence="6 11" id="KW-0547">Nucleotide-binding</keyword>
<comment type="subunit">
    <text evidence="11">Monomer.</text>
</comment>
<evidence type="ECO:0000256" key="7">
    <source>
        <dbReference type="ARBA" id="ARBA00022833"/>
    </source>
</evidence>
<dbReference type="GO" id="GO:0005737">
    <property type="term" value="C:cytoplasm"/>
    <property type="evidence" value="ECO:0007669"/>
    <property type="project" value="UniProtKB-SubCell"/>
</dbReference>
<feature type="binding site" evidence="11">
    <location>
        <position position="145"/>
    </location>
    <ligand>
        <name>Zn(2+)</name>
        <dbReference type="ChEBI" id="CHEBI:29105"/>
    </ligand>
</feature>
<feature type="domain" description="Methionyl-tRNA synthetase anticodon-binding" evidence="14">
    <location>
        <begin position="395"/>
        <end position="529"/>
    </location>
</feature>
<evidence type="ECO:0000256" key="9">
    <source>
        <dbReference type="ARBA" id="ARBA00022917"/>
    </source>
</evidence>
<reference evidence="15" key="1">
    <citation type="submission" date="2020-10" db="EMBL/GenBank/DDBJ databases">
        <authorList>
            <person name="Gilroy R."/>
        </authorList>
    </citation>
    <scope>NUCLEOTIDE SEQUENCE</scope>
    <source>
        <strain evidence="15">14508</strain>
    </source>
</reference>
<dbReference type="PRINTS" id="PR01041">
    <property type="entry name" value="TRNASYNTHMET"/>
</dbReference>
<dbReference type="InterPro" id="IPR023457">
    <property type="entry name" value="Met-tRNA_synth_2"/>
</dbReference>
<dbReference type="InterPro" id="IPR009080">
    <property type="entry name" value="tRNAsynth_Ia_anticodon-bd"/>
</dbReference>
<dbReference type="AlphaFoldDB" id="A0A9D1KA87"/>
<dbReference type="Pfam" id="PF09334">
    <property type="entry name" value="tRNA-synt_1g"/>
    <property type="match status" value="1"/>
</dbReference>
<keyword evidence="5 11" id="KW-0479">Metal-binding</keyword>
<keyword evidence="8 11" id="KW-0067">ATP-binding</keyword>
<evidence type="ECO:0000256" key="6">
    <source>
        <dbReference type="ARBA" id="ARBA00022741"/>
    </source>
</evidence>
<evidence type="ECO:0000259" key="13">
    <source>
        <dbReference type="Pfam" id="PF09334"/>
    </source>
</evidence>
<dbReference type="SUPFAM" id="SSF47323">
    <property type="entry name" value="Anticodon-binding domain of a subclass of class I aminoacyl-tRNA synthetases"/>
    <property type="match status" value="1"/>
</dbReference>
<evidence type="ECO:0000256" key="5">
    <source>
        <dbReference type="ARBA" id="ARBA00022723"/>
    </source>
</evidence>
<sequence length="544" mass="63626">MNSINFIIQEEKIMNKKKTFYITTPIYYPSGNMTLGNTYSTIICDTMARYKKEQGYDVYYLTGTDEHGQKIEHKAKEKGVTPQTFVDEIVAGVQALWKDLSIENDDFIRTTQIRHIEVVQKVFSYFLDRGDIYLGHYEGWYCRECEAFFTQTQLKDGKCPDCGREVQLQKEEAYFFKMSKYTDQLLKYYETHPDLVIPESRKTEMINNFIKPGLEDLCVSRTSFDWGIQVKENPKHVVYVWIDALLNYISALGYLSNDDHLFQKYWMHGDEKVHVLGKEITRFHIIYWPILLMALQLPLPDHFYSHGWLIMKDGKMSKSKGNVVYPLPLKNAYGIDALRYYLLREIPMFSDGLFTPEQFVERYNTDLANDLGNLSHRSLSMINKYCAGKVPSYKGAITAFDQELEQTGKEAIEKFIYHMDRFEINVAIEHLMNYVSKANKYIEDTKPWALAKDESKQDELHSVMVHLANVIYQVCVFFKPILIEKANMILDLLQVPQELRTYEKAKEFGILQEVQIVEKPTPAFVRLDKNVEVEKMQATIYQPN</sequence>
<comment type="similarity">
    <text evidence="11">Belongs to the class-I aminoacyl-tRNA synthetase family. MetG type 2A subfamily.</text>
</comment>
<evidence type="ECO:0000313" key="16">
    <source>
        <dbReference type="Proteomes" id="UP000886893"/>
    </source>
</evidence>
<keyword evidence="4 11" id="KW-0436">Ligase</keyword>
<dbReference type="InterPro" id="IPR032678">
    <property type="entry name" value="tRNA-synt_1_cat_dom"/>
</dbReference>
<comment type="subcellular location">
    <subcellularLocation>
        <location evidence="2 11">Cytoplasm</location>
    </subcellularLocation>
</comment>
<dbReference type="GO" id="GO:0006431">
    <property type="term" value="P:methionyl-tRNA aminoacylation"/>
    <property type="evidence" value="ECO:0007669"/>
    <property type="project" value="UniProtKB-UniRule"/>
</dbReference>
<dbReference type="GO" id="GO:0005524">
    <property type="term" value="F:ATP binding"/>
    <property type="evidence" value="ECO:0007669"/>
    <property type="project" value="UniProtKB-UniRule"/>
</dbReference>
<dbReference type="HAMAP" id="MF_01228">
    <property type="entry name" value="Met_tRNA_synth_type2"/>
    <property type="match status" value="1"/>
</dbReference>
<dbReference type="InterPro" id="IPR041872">
    <property type="entry name" value="Anticodon_Met"/>
</dbReference>
<evidence type="ECO:0000256" key="2">
    <source>
        <dbReference type="ARBA" id="ARBA00004496"/>
    </source>
</evidence>
<dbReference type="NCBIfam" id="NF008900">
    <property type="entry name" value="PRK12267.1"/>
    <property type="match status" value="1"/>
</dbReference>
<feature type="domain" description="Methionyl/Leucyl tRNA synthetase" evidence="13">
    <location>
        <begin position="162"/>
        <end position="378"/>
    </location>
</feature>
<evidence type="ECO:0000256" key="8">
    <source>
        <dbReference type="ARBA" id="ARBA00022840"/>
    </source>
</evidence>
<feature type="domain" description="tRNA synthetases class I catalytic" evidence="12">
    <location>
        <begin position="12"/>
        <end position="135"/>
    </location>
</feature>
<comment type="caution">
    <text evidence="11">Lacks conserved residue(s) required for the propagation of feature annotation.</text>
</comment>
<organism evidence="15 16">
    <name type="scientific">Candidatus Caccosoma faecigallinarum</name>
    <dbReference type="NCBI Taxonomy" id="2840720"/>
    <lineage>
        <taxon>Bacteria</taxon>
        <taxon>Bacillati</taxon>
        <taxon>Bacillota</taxon>
        <taxon>Bacillota incertae sedis</taxon>
        <taxon>Candidatus Caccosoma</taxon>
    </lineage>
</organism>
<dbReference type="CDD" id="cd07957">
    <property type="entry name" value="Anticodon_Ia_Met"/>
    <property type="match status" value="1"/>
</dbReference>
<proteinExistence type="inferred from homology"/>
<evidence type="ECO:0000259" key="14">
    <source>
        <dbReference type="Pfam" id="PF19303"/>
    </source>
</evidence>
<dbReference type="GO" id="GO:0004825">
    <property type="term" value="F:methionine-tRNA ligase activity"/>
    <property type="evidence" value="ECO:0007669"/>
    <property type="project" value="UniProtKB-UniRule"/>
</dbReference>
<dbReference type="CDD" id="cd00814">
    <property type="entry name" value="MetRS_core"/>
    <property type="match status" value="1"/>
</dbReference>
<feature type="short sequence motif" description="'KMSKS' region" evidence="11">
    <location>
        <begin position="315"/>
        <end position="319"/>
    </location>
</feature>
<dbReference type="InterPro" id="IPR015413">
    <property type="entry name" value="Methionyl/Leucyl_tRNA_Synth"/>
</dbReference>
<dbReference type="InterPro" id="IPR014758">
    <property type="entry name" value="Met-tRNA_synth"/>
</dbReference>